<gene>
    <name evidence="1" type="ORF">Ae201684_007619</name>
</gene>
<dbReference type="EMBL" id="VJMJ01000090">
    <property type="protein sequence ID" value="KAF0736031.1"/>
    <property type="molecule type" value="Genomic_DNA"/>
</dbReference>
<dbReference type="VEuPathDB" id="FungiDB:AeMF1_020111"/>
<dbReference type="AlphaFoldDB" id="A0A6G0X848"/>
<keyword evidence="2" id="KW-1185">Reference proteome</keyword>
<reference evidence="1 2" key="1">
    <citation type="submission" date="2019-07" db="EMBL/GenBank/DDBJ databases">
        <title>Genomics analysis of Aphanomyces spp. identifies a new class of oomycete effector associated with host adaptation.</title>
        <authorList>
            <person name="Gaulin E."/>
        </authorList>
    </citation>
    <scope>NUCLEOTIDE SEQUENCE [LARGE SCALE GENOMIC DNA]</scope>
    <source>
        <strain evidence="1 2">ATCC 201684</strain>
    </source>
</reference>
<accession>A0A6G0X848</accession>
<evidence type="ECO:0000313" key="1">
    <source>
        <dbReference type="EMBL" id="KAF0736031.1"/>
    </source>
</evidence>
<proteinExistence type="predicted"/>
<organism evidence="1 2">
    <name type="scientific">Aphanomyces euteiches</name>
    <dbReference type="NCBI Taxonomy" id="100861"/>
    <lineage>
        <taxon>Eukaryota</taxon>
        <taxon>Sar</taxon>
        <taxon>Stramenopiles</taxon>
        <taxon>Oomycota</taxon>
        <taxon>Saprolegniomycetes</taxon>
        <taxon>Saprolegniales</taxon>
        <taxon>Verrucalvaceae</taxon>
        <taxon>Aphanomyces</taxon>
    </lineage>
</organism>
<protein>
    <submittedName>
        <fullName evidence="1">Uncharacterized protein</fullName>
    </submittedName>
</protein>
<comment type="caution">
    <text evidence="1">The sequence shown here is derived from an EMBL/GenBank/DDBJ whole genome shotgun (WGS) entry which is preliminary data.</text>
</comment>
<sequence length="217" mass="24871">MEYINAGLIDETRDLFRLRGFQCTMTSQAMIPVPCAVVSKALWQMYSGNKFEFMSDTSQIHERLDANTVYERFTETHQGITVHANTVRKVYVTDEEHVVVVRSVLEDELSPQLSTGVLEEQSAWITIVRLDEATCRVTVDRKLNFQSRRDVSDMSGLFAQPPQVIAVLQEFLASQSYLNRSREMKVALRQAYVEILNEHQESYLTASDLLLAEDQIE</sequence>
<evidence type="ECO:0000313" key="2">
    <source>
        <dbReference type="Proteomes" id="UP000481153"/>
    </source>
</evidence>
<dbReference type="Proteomes" id="UP000481153">
    <property type="component" value="Unassembled WGS sequence"/>
</dbReference>
<name>A0A6G0X848_9STRA</name>